<dbReference type="Pfam" id="PF00171">
    <property type="entry name" value="Aldedh"/>
    <property type="match status" value="1"/>
</dbReference>
<gene>
    <name evidence="6" type="ORF">D9V37_04630</name>
</gene>
<sequence>MTTTVEPETGLTTEMYIDGAWTSAAETFDDLNPATGRSLARVASASAADVDRAVAAARAALDGAWGATPGVARGALLHRLADLVERDAALLARLESLDIGKPAAQPAMLDVPNTIATFRHFAGWADKITGQTIPTAGYMGMAPTHSYTVREPVGVIGAIIPWNTPLMIAAWKLGPALAAGNTVVVKPAEDGPLSILHLGTLIEEAGFPPGTVNIVPGLGSVAGAALVAHPDVDKISFTGSPEVGREIQKAAADTFKRVTLELGGKSPHIVAEDADLDAAINGIAMGLLFNSGQVCAAGTRILVHRSHYDTVVAALAGAASAQVLGDPFDEATTMGALVNAEQQQRVQDYIARGRAEGGRMVAGDESLPDEGFFVRPTIFADLAADSTLAQQEIFGPVGVVWPFDTLEEAIELANDTSYGLAATIWTSKLSAAHSLAAKIRAGAVWVNGWAAIDPALPWGGMKASGIGRELGWSGILANTEEKVVTIVL</sequence>
<keyword evidence="2 4" id="KW-0560">Oxidoreductase</keyword>
<evidence type="ECO:0000259" key="5">
    <source>
        <dbReference type="Pfam" id="PF00171"/>
    </source>
</evidence>
<dbReference type="NCBIfam" id="NF045736">
    <property type="entry name" value="PaDhStyDRhodo"/>
    <property type="match status" value="1"/>
</dbReference>
<dbReference type="RefSeq" id="WP_121804996.1">
    <property type="nucleotide sequence ID" value="NZ_RDBE01000002.1"/>
</dbReference>
<dbReference type="InterPro" id="IPR029510">
    <property type="entry name" value="Ald_DH_CS_GLU"/>
</dbReference>
<dbReference type="InterPro" id="IPR016160">
    <property type="entry name" value="Ald_DH_CS_CYS"/>
</dbReference>
<dbReference type="AlphaFoldDB" id="A0A3L8P584"/>
<dbReference type="PANTHER" id="PTHR11699">
    <property type="entry name" value="ALDEHYDE DEHYDROGENASE-RELATED"/>
    <property type="match status" value="1"/>
</dbReference>
<evidence type="ECO:0000313" key="7">
    <source>
        <dbReference type="Proteomes" id="UP000281708"/>
    </source>
</evidence>
<dbReference type="InterPro" id="IPR015590">
    <property type="entry name" value="Aldehyde_DH_dom"/>
</dbReference>
<dbReference type="SUPFAM" id="SSF53720">
    <property type="entry name" value="ALDH-like"/>
    <property type="match status" value="1"/>
</dbReference>
<accession>A0A3L8P584</accession>
<reference evidence="6 7" key="1">
    <citation type="submission" date="2018-10" db="EMBL/GenBank/DDBJ databases">
        <title>Marmoricola sp. 4Q3S-7 whole genome shotgun sequence.</title>
        <authorList>
            <person name="Li F."/>
        </authorList>
    </citation>
    <scope>NUCLEOTIDE SEQUENCE [LARGE SCALE GENOMIC DNA]</scope>
    <source>
        <strain evidence="6 7">4Q3S-7</strain>
    </source>
</reference>
<comment type="caution">
    <text evidence="6">The sequence shown here is derived from an EMBL/GenBank/DDBJ whole genome shotgun (WGS) entry which is preliminary data.</text>
</comment>
<evidence type="ECO:0000313" key="6">
    <source>
        <dbReference type="EMBL" id="RLV50341.1"/>
    </source>
</evidence>
<name>A0A3L8P584_9ACTN</name>
<dbReference type="Gene3D" id="3.40.309.10">
    <property type="entry name" value="Aldehyde Dehydrogenase, Chain A, domain 2"/>
    <property type="match status" value="1"/>
</dbReference>
<comment type="similarity">
    <text evidence="1 4">Belongs to the aldehyde dehydrogenase family.</text>
</comment>
<dbReference type="PROSITE" id="PS00070">
    <property type="entry name" value="ALDEHYDE_DEHYDR_CYS"/>
    <property type="match status" value="1"/>
</dbReference>
<feature type="active site" evidence="3">
    <location>
        <position position="261"/>
    </location>
</feature>
<evidence type="ECO:0000256" key="2">
    <source>
        <dbReference type="ARBA" id="ARBA00023002"/>
    </source>
</evidence>
<protein>
    <submittedName>
        <fullName evidence="6">Aldehyde dehydrogenase family protein</fullName>
    </submittedName>
</protein>
<evidence type="ECO:0000256" key="3">
    <source>
        <dbReference type="PROSITE-ProRule" id="PRU10007"/>
    </source>
</evidence>
<dbReference type="PROSITE" id="PS00687">
    <property type="entry name" value="ALDEHYDE_DEHYDR_GLU"/>
    <property type="match status" value="1"/>
</dbReference>
<dbReference type="Gene3D" id="3.40.605.10">
    <property type="entry name" value="Aldehyde Dehydrogenase, Chain A, domain 1"/>
    <property type="match status" value="1"/>
</dbReference>
<keyword evidence="7" id="KW-1185">Reference proteome</keyword>
<dbReference type="EMBL" id="RDBE01000002">
    <property type="protein sequence ID" value="RLV50341.1"/>
    <property type="molecule type" value="Genomic_DNA"/>
</dbReference>
<evidence type="ECO:0000256" key="1">
    <source>
        <dbReference type="ARBA" id="ARBA00009986"/>
    </source>
</evidence>
<dbReference type="FunFam" id="3.40.605.10:FF:000001">
    <property type="entry name" value="Aldehyde dehydrogenase 1"/>
    <property type="match status" value="1"/>
</dbReference>
<dbReference type="FunFam" id="3.40.309.10:FF:000012">
    <property type="entry name" value="Betaine aldehyde dehydrogenase"/>
    <property type="match status" value="1"/>
</dbReference>
<feature type="domain" description="Aldehyde dehydrogenase" evidence="5">
    <location>
        <begin position="21"/>
        <end position="484"/>
    </location>
</feature>
<dbReference type="InterPro" id="IPR016161">
    <property type="entry name" value="Ald_DH/histidinol_DH"/>
</dbReference>
<dbReference type="Proteomes" id="UP000281708">
    <property type="component" value="Unassembled WGS sequence"/>
</dbReference>
<dbReference type="InterPro" id="IPR016163">
    <property type="entry name" value="Ald_DH_C"/>
</dbReference>
<dbReference type="OrthoDB" id="6882680at2"/>
<organism evidence="6 7">
    <name type="scientific">Nocardioides mangrovicus</name>
    <dbReference type="NCBI Taxonomy" id="2478913"/>
    <lineage>
        <taxon>Bacteria</taxon>
        <taxon>Bacillati</taxon>
        <taxon>Actinomycetota</taxon>
        <taxon>Actinomycetes</taxon>
        <taxon>Propionibacteriales</taxon>
        <taxon>Nocardioidaceae</taxon>
        <taxon>Nocardioides</taxon>
    </lineage>
</organism>
<evidence type="ECO:0000256" key="4">
    <source>
        <dbReference type="RuleBase" id="RU003345"/>
    </source>
</evidence>
<dbReference type="InterPro" id="IPR016162">
    <property type="entry name" value="Ald_DH_N"/>
</dbReference>
<proteinExistence type="inferred from homology"/>
<dbReference type="GO" id="GO:0016620">
    <property type="term" value="F:oxidoreductase activity, acting on the aldehyde or oxo group of donors, NAD or NADP as acceptor"/>
    <property type="evidence" value="ECO:0007669"/>
    <property type="project" value="InterPro"/>
</dbReference>